<dbReference type="Pfam" id="PF13517">
    <property type="entry name" value="FG-GAP_3"/>
    <property type="match status" value="1"/>
</dbReference>
<dbReference type="InterPro" id="IPR028994">
    <property type="entry name" value="Integrin_alpha_N"/>
</dbReference>
<gene>
    <name evidence="4" type="ORF">SAMN05444277_10273</name>
</gene>
<dbReference type="InterPro" id="IPR013517">
    <property type="entry name" value="FG-GAP"/>
</dbReference>
<sequence length="642" mass="70928">MKPVICLAFFFIVAFSCAAQQAPDAPLSEFGLSFLPDHTFKGSSLNGWHTVGNAKWQAGNGELIGEVKAGATGGWLAMDSGYQDIAFHALFKTTGNSEAGLLFRTEKTGNGYRGVLLSLRKDSIAPYSIMLDANGKEISRTKLRYAGGINYRMAPPPDTSRRRMANFMPQRPPAPADLPVRPPNTSFRENDWNEIEVFLETNVIRSFLNDGREVGGAVDGDYGISGFGPMALYISGPGEVRFKDVMYKDLSIRYTPAEETSSRFKVQCISDFYYSWGSAAADFNQDGNIDIIAGPYIYFGPDFTKSKEIYPAVAKGPSQEFTAVNHEFTYDVNQDGWPDIITGWGSPSVYINPKTESRRWEVYSPIPGTQSETTLFTDIDNDGKPELVYASQTQFRYAKPEADSKTWTEYNVSEKGYALAHGIGTGDINGDGRTDILGATGWWEQPATLSKDKTWKYHPFAFGRYKNRATNIGGSVMAVYDANGDGLNDVVSNLNVHGFGLAWFEQKKDAAGNISFERHIINDDYSVKSVGDVTFSQGHAATFADIDNDGVMDYIVGKRFFTHLDNMFDPDAYGPPVLYWYRTVRNKNAPGGAEFVPELIHNRSGVGSQVTAIDLNNDGAVDILTSNNRGTFIFWNVGTQKR</sequence>
<proteinExistence type="predicted"/>
<feature type="chain" id="PRO_5011459372" evidence="2">
    <location>
        <begin position="22"/>
        <end position="642"/>
    </location>
</feature>
<organism evidence="4 5">
    <name type="scientific">Parafilimonas terrae</name>
    <dbReference type="NCBI Taxonomy" id="1465490"/>
    <lineage>
        <taxon>Bacteria</taxon>
        <taxon>Pseudomonadati</taxon>
        <taxon>Bacteroidota</taxon>
        <taxon>Chitinophagia</taxon>
        <taxon>Chitinophagales</taxon>
        <taxon>Chitinophagaceae</taxon>
        <taxon>Parafilimonas</taxon>
    </lineage>
</organism>
<dbReference type="InterPro" id="IPR010496">
    <property type="entry name" value="AL/BT2_dom"/>
</dbReference>
<name>A0A1I5TDS8_9BACT</name>
<protein>
    <submittedName>
        <fullName evidence="4">Repeat domain-containing protein</fullName>
    </submittedName>
</protein>
<reference evidence="4 5" key="1">
    <citation type="submission" date="2016-10" db="EMBL/GenBank/DDBJ databases">
        <authorList>
            <person name="de Groot N.N."/>
        </authorList>
    </citation>
    <scope>NUCLEOTIDE SEQUENCE [LARGE SCALE GENOMIC DNA]</scope>
    <source>
        <strain evidence="4 5">DSM 28286</strain>
    </source>
</reference>
<keyword evidence="5" id="KW-1185">Reference proteome</keyword>
<dbReference type="PANTHER" id="PTHR44103">
    <property type="entry name" value="PROPROTEIN CONVERTASE P"/>
    <property type="match status" value="1"/>
</dbReference>
<dbReference type="PROSITE" id="PS51257">
    <property type="entry name" value="PROKAR_LIPOPROTEIN"/>
    <property type="match status" value="1"/>
</dbReference>
<dbReference type="PANTHER" id="PTHR44103:SF1">
    <property type="entry name" value="PROPROTEIN CONVERTASE P"/>
    <property type="match status" value="1"/>
</dbReference>
<evidence type="ECO:0000259" key="3">
    <source>
        <dbReference type="Pfam" id="PF06439"/>
    </source>
</evidence>
<accession>A0A1I5TDS8</accession>
<evidence type="ECO:0000313" key="5">
    <source>
        <dbReference type="Proteomes" id="UP000199031"/>
    </source>
</evidence>
<feature type="signal peptide" evidence="2">
    <location>
        <begin position="1"/>
        <end position="21"/>
    </location>
</feature>
<evidence type="ECO:0000256" key="2">
    <source>
        <dbReference type="SAM" id="SignalP"/>
    </source>
</evidence>
<evidence type="ECO:0000256" key="1">
    <source>
        <dbReference type="ARBA" id="ARBA00022729"/>
    </source>
</evidence>
<dbReference type="SUPFAM" id="SSF69318">
    <property type="entry name" value="Integrin alpha N-terminal domain"/>
    <property type="match status" value="1"/>
</dbReference>
<dbReference type="STRING" id="1465490.SAMN05444277_10273"/>
<dbReference type="EMBL" id="FOXQ01000002">
    <property type="protein sequence ID" value="SFP81193.1"/>
    <property type="molecule type" value="Genomic_DNA"/>
</dbReference>
<dbReference type="Gene3D" id="2.130.10.130">
    <property type="entry name" value="Integrin alpha, N-terminal"/>
    <property type="match status" value="2"/>
</dbReference>
<keyword evidence="1 2" id="KW-0732">Signal</keyword>
<dbReference type="AlphaFoldDB" id="A0A1I5TDS8"/>
<dbReference type="Gene3D" id="2.60.120.560">
    <property type="entry name" value="Exo-inulinase, domain 1"/>
    <property type="match status" value="1"/>
</dbReference>
<dbReference type="GO" id="GO:0016787">
    <property type="term" value="F:hydrolase activity"/>
    <property type="evidence" value="ECO:0007669"/>
    <property type="project" value="InterPro"/>
</dbReference>
<evidence type="ECO:0000313" key="4">
    <source>
        <dbReference type="EMBL" id="SFP81193.1"/>
    </source>
</evidence>
<feature type="domain" description="3-keto-alpha-glucoside-1,2-lyase/3-keto-2-hydroxy-glucal hydratase" evidence="3">
    <location>
        <begin position="40"/>
        <end position="246"/>
    </location>
</feature>
<dbReference type="Pfam" id="PF06439">
    <property type="entry name" value="3keto-disac_hyd"/>
    <property type="match status" value="1"/>
</dbReference>
<dbReference type="RefSeq" id="WP_177191819.1">
    <property type="nucleotide sequence ID" value="NZ_FOXQ01000002.1"/>
</dbReference>
<dbReference type="Proteomes" id="UP000199031">
    <property type="component" value="Unassembled WGS sequence"/>
</dbReference>